<feature type="repeat" description="ANK" evidence="2">
    <location>
        <begin position="1107"/>
        <end position="1139"/>
    </location>
</feature>
<organism evidence="5 6">
    <name type="scientific">Byssochlamys spectabilis</name>
    <name type="common">Paecilomyces variotii</name>
    <dbReference type="NCBI Taxonomy" id="264951"/>
    <lineage>
        <taxon>Eukaryota</taxon>
        <taxon>Fungi</taxon>
        <taxon>Dikarya</taxon>
        <taxon>Ascomycota</taxon>
        <taxon>Pezizomycotina</taxon>
        <taxon>Eurotiomycetes</taxon>
        <taxon>Eurotiomycetidae</taxon>
        <taxon>Eurotiales</taxon>
        <taxon>Thermoascaceae</taxon>
        <taxon>Paecilomyces</taxon>
    </lineage>
</organism>
<dbReference type="Pfam" id="PF12796">
    <property type="entry name" value="Ank_2"/>
    <property type="match status" value="3"/>
</dbReference>
<dbReference type="InterPro" id="IPR027417">
    <property type="entry name" value="P-loop_NTPase"/>
</dbReference>
<dbReference type="SMART" id="SM00248">
    <property type="entry name" value="ANK"/>
    <property type="match status" value="10"/>
</dbReference>
<feature type="repeat" description="ANK" evidence="2">
    <location>
        <begin position="967"/>
        <end position="999"/>
    </location>
</feature>
<dbReference type="Gene3D" id="3.40.50.300">
    <property type="entry name" value="P-loop containing nucleotide triphosphate hydrolases"/>
    <property type="match status" value="1"/>
</dbReference>
<comment type="caution">
    <text evidence="5">The sequence shown here is derived from an EMBL/GenBank/DDBJ whole genome shotgun (WGS) entry which is preliminary data.</text>
</comment>
<evidence type="ECO:0000313" key="6">
    <source>
        <dbReference type="Proteomes" id="UP000283841"/>
    </source>
</evidence>
<protein>
    <submittedName>
        <fullName evidence="5">Ankyrin repeat-containing domain protein</fullName>
    </submittedName>
</protein>
<dbReference type="InterPro" id="IPR002110">
    <property type="entry name" value="Ankyrin_rpt"/>
</dbReference>
<dbReference type="PROSITE" id="PS50297">
    <property type="entry name" value="ANK_REP_REGION"/>
    <property type="match status" value="5"/>
</dbReference>
<dbReference type="AlphaFoldDB" id="A0A443HKD2"/>
<dbReference type="InterPro" id="IPR056884">
    <property type="entry name" value="NPHP3-like_N"/>
</dbReference>
<dbReference type="InterPro" id="IPR056125">
    <property type="entry name" value="DUF7708"/>
</dbReference>
<dbReference type="RefSeq" id="XP_028481935.1">
    <property type="nucleotide sequence ID" value="XM_028633730.1"/>
</dbReference>
<proteinExistence type="predicted"/>
<feature type="domain" description="DUF7708" evidence="3">
    <location>
        <begin position="141"/>
        <end position="282"/>
    </location>
</feature>
<name>A0A443HKD2_BYSSP</name>
<dbReference type="Pfam" id="PF24809">
    <property type="entry name" value="DUF7708"/>
    <property type="match status" value="1"/>
</dbReference>
<dbReference type="EMBL" id="RCNU01000013">
    <property type="protein sequence ID" value="RWQ92290.1"/>
    <property type="molecule type" value="Genomic_DNA"/>
</dbReference>
<dbReference type="Gene3D" id="1.25.40.20">
    <property type="entry name" value="Ankyrin repeat-containing domain"/>
    <property type="match status" value="2"/>
</dbReference>
<dbReference type="Pfam" id="PF00023">
    <property type="entry name" value="Ank"/>
    <property type="match status" value="1"/>
</dbReference>
<dbReference type="SUPFAM" id="SSF52540">
    <property type="entry name" value="P-loop containing nucleoside triphosphate hydrolases"/>
    <property type="match status" value="1"/>
</dbReference>
<evidence type="ECO:0000256" key="2">
    <source>
        <dbReference type="PROSITE-ProRule" id="PRU00023"/>
    </source>
</evidence>
<dbReference type="Pfam" id="PF24883">
    <property type="entry name" value="NPHP3_N"/>
    <property type="match status" value="1"/>
</dbReference>
<keyword evidence="6" id="KW-1185">Reference proteome</keyword>
<dbReference type="STRING" id="264951.A0A443HKD2"/>
<evidence type="ECO:0000256" key="1">
    <source>
        <dbReference type="ARBA" id="ARBA00022737"/>
    </source>
</evidence>
<dbReference type="Proteomes" id="UP000283841">
    <property type="component" value="Unassembled WGS sequence"/>
</dbReference>
<dbReference type="GeneID" id="39603007"/>
<reference evidence="5 6" key="1">
    <citation type="journal article" date="2018" name="Front. Microbiol.">
        <title>Genomic and genetic insights into a cosmopolitan fungus, Paecilomyces variotii (Eurotiales).</title>
        <authorList>
            <person name="Urquhart A.S."/>
            <person name="Mondo S.J."/>
            <person name="Makela M.R."/>
            <person name="Hane J.K."/>
            <person name="Wiebenga A."/>
            <person name="He G."/>
            <person name="Mihaltcheva S."/>
            <person name="Pangilinan J."/>
            <person name="Lipzen A."/>
            <person name="Barry K."/>
            <person name="de Vries R.P."/>
            <person name="Grigoriev I.V."/>
            <person name="Idnurm A."/>
        </authorList>
    </citation>
    <scope>NUCLEOTIDE SEQUENCE [LARGE SCALE GENOMIC DNA]</scope>
    <source>
        <strain evidence="5 6">CBS 101075</strain>
    </source>
</reference>
<dbReference type="SUPFAM" id="SSF48403">
    <property type="entry name" value="Ankyrin repeat"/>
    <property type="match status" value="1"/>
</dbReference>
<feature type="repeat" description="ANK" evidence="2">
    <location>
        <begin position="1037"/>
        <end position="1069"/>
    </location>
</feature>
<dbReference type="PANTHER" id="PTHR10039:SF16">
    <property type="entry name" value="GPI INOSITOL-DEACYLASE"/>
    <property type="match status" value="1"/>
</dbReference>
<keyword evidence="2" id="KW-0040">ANK repeat</keyword>
<keyword evidence="1" id="KW-0677">Repeat</keyword>
<accession>A0A443HKD2</accession>
<dbReference type="InterPro" id="IPR036770">
    <property type="entry name" value="Ankyrin_rpt-contain_sf"/>
</dbReference>
<evidence type="ECO:0000313" key="5">
    <source>
        <dbReference type="EMBL" id="RWQ92290.1"/>
    </source>
</evidence>
<feature type="repeat" description="ANK" evidence="2">
    <location>
        <begin position="895"/>
        <end position="923"/>
    </location>
</feature>
<evidence type="ECO:0000259" key="4">
    <source>
        <dbReference type="Pfam" id="PF24883"/>
    </source>
</evidence>
<dbReference type="PANTHER" id="PTHR10039">
    <property type="entry name" value="AMELOGENIN"/>
    <property type="match status" value="1"/>
</dbReference>
<dbReference type="PROSITE" id="PS50088">
    <property type="entry name" value="ANK_REPEAT"/>
    <property type="match status" value="6"/>
</dbReference>
<dbReference type="VEuPathDB" id="FungiDB:C8Q69DRAFT_530503"/>
<feature type="repeat" description="ANK" evidence="2">
    <location>
        <begin position="1142"/>
        <end position="1174"/>
    </location>
</feature>
<sequence>MSMKRLIHDKLRISSIRSQRGSVTDGETQAGPHYDRVRPQGISVLVSATSRILTPIITTPEASKDDLWMKALRILSARDKGNGDVLKKILSETSRFDGFTDILIREVRAKRDICKRKKWTFEFNGRTISLGEQAEKVIQWLDKIKAVGDVTVNVDPIHAGLPWAGIRMLLIAVTSESHMMGTLLVGLDKVLYLIDRCKVYELLYPHNSLIEDSYQNFESALVGLYVVILDFLAVAVQTSKNNAIKRTLTAFWSLDCINKYDTRFQELMTRVEIEAHNCDRLYSRHERLVSQQQTRDLKRILRDLEQLNSTQGQIEIVKDRISGIWEFLDGEKRHEMLLWISVIPFEDHHRMAKEGRTEDTGTWLLRHDQYVEWQSSQQSTILWLHGIPGAGKTKLVSQVIDNLQHDLCEGALVYFYCNRNEESRRKPEQILRSFIKQLSISNDKKAIHQAFINSYDKRWQTGFSSRDPSLDECEKLITDLASTYPKVTFVLDALDETETRSRKRLFDFFNYLIEHVINAKIFISSRRDGDIKRQLERKANISIEATDNHDDIAKFVAERISENEKDRQYPISESLKSEIIDTLLHKSHGMFQWAALQVDQVLSLDVEQDICDRLGKLPTDLKSTYDEIYESIQTKGSKGSEAKVATRAFQWVMGAQTPLSANALLAAVWQEPGNNRVSKPQLDIQFVLNACHNLLVIDPVTRRCYFAHLSIREYFEENHPLIGQPHIVLTKVCLLLLIDDNVKAEEWPEPPLSSSGTIYKLTEYAAIYWIEHLRRCDSICSDGELSWLTSQFFGSVTRSSSAYIHWFEYWAVDEGLFTWDIINQLQPISNPLLAICRFGLCNVLQWLWESDCDPNQVNVNGESLLLLTTLGSDLELVQMLLGLGADANRQSARGDYGTALAAAASTGSLEMVQLLLDAGSNVNQVLPSARYGSALAAAASSSPGSVKMVQLLLDAGADVNQKLSCGAFESDLAAAAHAGSMEIVQLLLDAGADVNQVLSSGDHGNALAVALYMGRVEMVRLLLDAGSDMHQVLPYARYGSALAAAAYSGPVEIVQLLLDAGADVNQKLSCGYYGSALAAAAYGGSVETVELLLDAGSDVNQVIPYGRYGSALAAAAYTGTTGIVQLLLDAGADVNQKLSCGYYGSALAAAAYGGSVETVQLLLDVGADVNQELSCGHYGMAVVAAIDGWDGDMAVVETLLDAGADISRLHTHLERTLVLRSQQPCEIRAKKGDAVKAQWPLV</sequence>
<feature type="repeat" description="ANK" evidence="2">
    <location>
        <begin position="860"/>
        <end position="892"/>
    </location>
</feature>
<gene>
    <name evidence="5" type="ORF">C8Q69DRAFT_530503</name>
</gene>
<feature type="domain" description="Nephrocystin 3-like N-terminal" evidence="4">
    <location>
        <begin position="359"/>
        <end position="526"/>
    </location>
</feature>
<evidence type="ECO:0000259" key="3">
    <source>
        <dbReference type="Pfam" id="PF24809"/>
    </source>
</evidence>